<sequence length="427" mass="46650">MQSPPSRLCGLCYRSYVRLKPHLESARTSNPLDCPICMKERLVRLDKHLQDAHQLSTPGEREPLVTQARRVVIAKEFAELRSHGPYPPLVSTLGALSEPEDVEDVEMYPDPPDSSGQPVPPPTPDKRTPQARPAPAAQSNGGKEAEMEIEEQEQEEAAEEWVVEEEEEEGVAEGEEAPPSVRAWSGGVSTRRSTFQLQLPIENNNERPCRCAKILSRLVALEGEVAMAKKKAAAAMAVAMAAKAEAASAAVASPAASAGGQHPTPVVLGTPGKQPGRESLQTTPKSAAKGEHFRKLLKKGTLYERVIEDFRVFRLGPRNGRKDLDNAKQIATHCLRFCAYMVGGMPESSTRDDLRFLARTDKLRNFPAYLKSKGYEPTTINCGSPTEGQAEKDSHPAGFRARAYFPKHCQEKNPAAAGCLGHRQSFA</sequence>
<comment type="caution">
    <text evidence="2">The sequence shown here is derived from an EMBL/GenBank/DDBJ whole genome shotgun (WGS) entry which is preliminary data.</text>
</comment>
<gene>
    <name evidence="2" type="ORF">PLEPLA_LOCUS25590</name>
</gene>
<proteinExistence type="predicted"/>
<protein>
    <submittedName>
        <fullName evidence="2">Uncharacterized protein</fullName>
    </submittedName>
</protein>
<dbReference type="Proteomes" id="UP001153269">
    <property type="component" value="Unassembled WGS sequence"/>
</dbReference>
<dbReference type="AlphaFoldDB" id="A0A9N7UUV8"/>
<evidence type="ECO:0000313" key="3">
    <source>
        <dbReference type="Proteomes" id="UP001153269"/>
    </source>
</evidence>
<feature type="compositionally biased region" description="Acidic residues" evidence="1">
    <location>
        <begin position="147"/>
        <end position="176"/>
    </location>
</feature>
<keyword evidence="3" id="KW-1185">Reference proteome</keyword>
<feature type="region of interest" description="Disordered" evidence="1">
    <location>
        <begin position="255"/>
        <end position="288"/>
    </location>
</feature>
<evidence type="ECO:0000313" key="2">
    <source>
        <dbReference type="EMBL" id="CAB1437542.1"/>
    </source>
</evidence>
<name>A0A9N7UUV8_PLEPL</name>
<dbReference type="EMBL" id="CADEAL010002039">
    <property type="protein sequence ID" value="CAB1437542.1"/>
    <property type="molecule type" value="Genomic_DNA"/>
</dbReference>
<organism evidence="2 3">
    <name type="scientific">Pleuronectes platessa</name>
    <name type="common">European plaice</name>
    <dbReference type="NCBI Taxonomy" id="8262"/>
    <lineage>
        <taxon>Eukaryota</taxon>
        <taxon>Metazoa</taxon>
        <taxon>Chordata</taxon>
        <taxon>Craniata</taxon>
        <taxon>Vertebrata</taxon>
        <taxon>Euteleostomi</taxon>
        <taxon>Actinopterygii</taxon>
        <taxon>Neopterygii</taxon>
        <taxon>Teleostei</taxon>
        <taxon>Neoteleostei</taxon>
        <taxon>Acanthomorphata</taxon>
        <taxon>Carangaria</taxon>
        <taxon>Pleuronectiformes</taxon>
        <taxon>Pleuronectoidei</taxon>
        <taxon>Pleuronectidae</taxon>
        <taxon>Pleuronectes</taxon>
    </lineage>
</organism>
<reference evidence="2" key="1">
    <citation type="submission" date="2020-03" db="EMBL/GenBank/DDBJ databases">
        <authorList>
            <person name="Weist P."/>
        </authorList>
    </citation>
    <scope>NUCLEOTIDE SEQUENCE</scope>
</reference>
<feature type="region of interest" description="Disordered" evidence="1">
    <location>
        <begin position="104"/>
        <end position="188"/>
    </location>
</feature>
<accession>A0A9N7UUV8</accession>
<evidence type="ECO:0000256" key="1">
    <source>
        <dbReference type="SAM" id="MobiDB-lite"/>
    </source>
</evidence>